<reference evidence="2" key="1">
    <citation type="submission" date="2021-03" db="UniProtKB">
        <authorList>
            <consortium name="EnsemblPlants"/>
        </authorList>
    </citation>
    <scope>IDENTIFICATION</scope>
</reference>
<dbReference type="AlphaFoldDB" id="A0A803QRQ1"/>
<sequence length="188" mass="21024">MILSEPDVAKALNLPFGIEPSRVEFERQKVFGFFTGDNDLEHLGTMHMSQFTYHHAALMRFALSNLFPCSDPVHVANEFAFFLYKVSTSVKIDLTYMIWEQIVSLRKSKKLRSNLIFSHLIYKILSNQKELILENESIETSIVGTTIEVPEKPPQGKSAKKKARFASLGGTDEPAAPSASTSTPTENG</sequence>
<evidence type="ECO:0000313" key="2">
    <source>
        <dbReference type="EnsemblPlants" id="cds.evm.model.ctgX15.5"/>
    </source>
</evidence>
<dbReference type="Proteomes" id="UP000596661">
    <property type="component" value="Unassembled WGS sequence"/>
</dbReference>
<evidence type="ECO:0000313" key="3">
    <source>
        <dbReference type="Proteomes" id="UP000596661"/>
    </source>
</evidence>
<proteinExistence type="predicted"/>
<accession>A0A803QRQ1</accession>
<keyword evidence="3" id="KW-1185">Reference proteome</keyword>
<feature type="region of interest" description="Disordered" evidence="1">
    <location>
        <begin position="149"/>
        <end position="188"/>
    </location>
</feature>
<evidence type="ECO:0000256" key="1">
    <source>
        <dbReference type="SAM" id="MobiDB-lite"/>
    </source>
</evidence>
<name>A0A803QRQ1_CANSA</name>
<dbReference type="EnsemblPlants" id="evm.model.ctgX15.5">
    <property type="protein sequence ID" value="cds.evm.model.ctgX15.5"/>
    <property type="gene ID" value="evm.TU.ctgX15.5"/>
</dbReference>
<organism evidence="2 3">
    <name type="scientific">Cannabis sativa</name>
    <name type="common">Hemp</name>
    <name type="synonym">Marijuana</name>
    <dbReference type="NCBI Taxonomy" id="3483"/>
    <lineage>
        <taxon>Eukaryota</taxon>
        <taxon>Viridiplantae</taxon>
        <taxon>Streptophyta</taxon>
        <taxon>Embryophyta</taxon>
        <taxon>Tracheophyta</taxon>
        <taxon>Spermatophyta</taxon>
        <taxon>Magnoliopsida</taxon>
        <taxon>eudicotyledons</taxon>
        <taxon>Gunneridae</taxon>
        <taxon>Pentapetalae</taxon>
        <taxon>rosids</taxon>
        <taxon>fabids</taxon>
        <taxon>Rosales</taxon>
        <taxon>Cannabaceae</taxon>
        <taxon>Cannabis</taxon>
    </lineage>
</organism>
<feature type="compositionally biased region" description="Low complexity" evidence="1">
    <location>
        <begin position="174"/>
        <end position="188"/>
    </location>
</feature>
<dbReference type="Gramene" id="evm.model.ctgX15.5">
    <property type="protein sequence ID" value="cds.evm.model.ctgX15.5"/>
    <property type="gene ID" value="evm.TU.ctgX15.5"/>
</dbReference>
<protein>
    <submittedName>
        <fullName evidence="2">Uncharacterized protein</fullName>
    </submittedName>
</protein>